<evidence type="ECO:0000256" key="2">
    <source>
        <dbReference type="SAM" id="Phobius"/>
    </source>
</evidence>
<keyword evidence="2" id="KW-0812">Transmembrane</keyword>
<comment type="caution">
    <text evidence="3">The sequence shown here is derived from an EMBL/GenBank/DDBJ whole genome shotgun (WGS) entry which is preliminary data.</text>
</comment>
<evidence type="ECO:0000256" key="1">
    <source>
        <dbReference type="SAM" id="MobiDB-lite"/>
    </source>
</evidence>
<organism evidence="3 4">
    <name type="scientific">Paenibacillus pasadenensis</name>
    <dbReference type="NCBI Taxonomy" id="217090"/>
    <lineage>
        <taxon>Bacteria</taxon>
        <taxon>Bacillati</taxon>
        <taxon>Bacillota</taxon>
        <taxon>Bacilli</taxon>
        <taxon>Bacillales</taxon>
        <taxon>Paenibacillaceae</taxon>
        <taxon>Paenibacillus</taxon>
    </lineage>
</organism>
<evidence type="ECO:0000313" key="4">
    <source>
        <dbReference type="Proteomes" id="UP000234789"/>
    </source>
</evidence>
<name>A0A2N5N0U8_9BACL</name>
<protein>
    <submittedName>
        <fullName evidence="3">Uncharacterized protein</fullName>
    </submittedName>
</protein>
<feature type="transmembrane region" description="Helical" evidence="2">
    <location>
        <begin position="95"/>
        <end position="116"/>
    </location>
</feature>
<dbReference type="Proteomes" id="UP000234789">
    <property type="component" value="Unassembled WGS sequence"/>
</dbReference>
<keyword evidence="4" id="KW-1185">Reference proteome</keyword>
<gene>
    <name evidence="3" type="ORF">B8V81_2391</name>
</gene>
<dbReference type="RefSeq" id="WP_101808432.1">
    <property type="nucleotide sequence ID" value="NZ_NFEZ01000004.1"/>
</dbReference>
<dbReference type="EMBL" id="NFEZ01000004">
    <property type="protein sequence ID" value="PLT43960.1"/>
    <property type="molecule type" value="Genomic_DNA"/>
</dbReference>
<feature type="region of interest" description="Disordered" evidence="1">
    <location>
        <begin position="1"/>
        <end position="47"/>
    </location>
</feature>
<feature type="compositionally biased region" description="Basic and acidic residues" evidence="1">
    <location>
        <begin position="1"/>
        <end position="16"/>
    </location>
</feature>
<evidence type="ECO:0000313" key="3">
    <source>
        <dbReference type="EMBL" id="PLT43960.1"/>
    </source>
</evidence>
<keyword evidence="2" id="KW-1133">Transmembrane helix</keyword>
<proteinExistence type="predicted"/>
<accession>A0A2N5N0U8</accession>
<keyword evidence="2" id="KW-0472">Membrane</keyword>
<dbReference type="AlphaFoldDB" id="A0A2N5N0U8"/>
<reference evidence="3 4" key="1">
    <citation type="submission" date="2017-05" db="EMBL/GenBank/DDBJ databases">
        <title>Functional genome analysis of Paenibacillus pasadenensis strain R16: insights on endophytic life style and antifungal activity.</title>
        <authorList>
            <person name="Passera A."/>
            <person name="Marcolungo L."/>
            <person name="Casati P."/>
            <person name="Brasca M."/>
            <person name="Quaglino F."/>
            <person name="Delledonne M."/>
        </authorList>
    </citation>
    <scope>NUCLEOTIDE SEQUENCE [LARGE SCALE GENOMIC DNA]</scope>
    <source>
        <strain evidence="3 4">R16</strain>
    </source>
</reference>
<feature type="transmembrane region" description="Helical" evidence="2">
    <location>
        <begin position="54"/>
        <end position="75"/>
    </location>
</feature>
<sequence>MRRGGGSDKRRQERGEGTGGHAESGSGQDRGGRQGGHKGRIGPAGGADKRAKRLVSAALGGSLLLAGCSLALLRYGLTHADDTPWDHESPLAQAGLWGVLLFSGGALALALARAWLALAPGFRREGGGR</sequence>